<reference evidence="2 3" key="1">
    <citation type="submission" date="2019-03" db="EMBL/GenBank/DDBJ databases">
        <title>Genomic Encyclopedia of Type Strains, Phase IV (KMG-IV): sequencing the most valuable type-strain genomes for metagenomic binning, comparative biology and taxonomic classification.</title>
        <authorList>
            <person name="Goeker M."/>
        </authorList>
    </citation>
    <scope>NUCLEOTIDE SEQUENCE [LARGE SCALE GENOMIC DNA]</scope>
    <source>
        <strain evidence="2 3">DSM 28697</strain>
    </source>
</reference>
<dbReference type="GO" id="GO:0003677">
    <property type="term" value="F:DNA binding"/>
    <property type="evidence" value="ECO:0007669"/>
    <property type="project" value="InterPro"/>
</dbReference>
<gene>
    <name evidence="2" type="ORF">EV213_11815</name>
</gene>
<evidence type="ECO:0000259" key="1">
    <source>
        <dbReference type="PROSITE" id="PS50943"/>
    </source>
</evidence>
<name>A0A4R6TX07_9BACI</name>
<evidence type="ECO:0000313" key="2">
    <source>
        <dbReference type="EMBL" id="TDQ36385.1"/>
    </source>
</evidence>
<dbReference type="Pfam" id="PF01381">
    <property type="entry name" value="HTH_3"/>
    <property type="match status" value="1"/>
</dbReference>
<evidence type="ECO:0000313" key="3">
    <source>
        <dbReference type="Proteomes" id="UP000295632"/>
    </source>
</evidence>
<accession>A0A4R6TX07</accession>
<sequence>MKTIFEQIGEKILTWLELHNETQTFIAKRMGVSKQVMSKIVNGKKAITLEEITKIADIIDVSVDELLRPKNDLKVIEEPVLFMIGTLENENTKEGMQFLNHVMNEMMGLEKVLGKK</sequence>
<dbReference type="EMBL" id="SNYJ01000018">
    <property type="protein sequence ID" value="TDQ36385.1"/>
    <property type="molecule type" value="Genomic_DNA"/>
</dbReference>
<dbReference type="SUPFAM" id="SSF47413">
    <property type="entry name" value="lambda repressor-like DNA-binding domains"/>
    <property type="match status" value="1"/>
</dbReference>
<dbReference type="InterPro" id="IPR010982">
    <property type="entry name" value="Lambda_DNA-bd_dom_sf"/>
</dbReference>
<dbReference type="AlphaFoldDB" id="A0A4R6TX07"/>
<keyword evidence="3" id="KW-1185">Reference proteome</keyword>
<dbReference type="SMART" id="SM00530">
    <property type="entry name" value="HTH_XRE"/>
    <property type="match status" value="1"/>
</dbReference>
<dbReference type="RefSeq" id="WP_166639367.1">
    <property type="nucleotide sequence ID" value="NZ_SNYJ01000018.1"/>
</dbReference>
<dbReference type="PROSITE" id="PS50943">
    <property type="entry name" value="HTH_CROC1"/>
    <property type="match status" value="1"/>
</dbReference>
<dbReference type="Gene3D" id="1.10.260.40">
    <property type="entry name" value="lambda repressor-like DNA-binding domains"/>
    <property type="match status" value="1"/>
</dbReference>
<dbReference type="CDD" id="cd00093">
    <property type="entry name" value="HTH_XRE"/>
    <property type="match status" value="1"/>
</dbReference>
<protein>
    <submittedName>
        <fullName evidence="2">Helix-turn-helix protein</fullName>
    </submittedName>
</protein>
<organism evidence="2 3">
    <name type="scientific">Aureibacillus halotolerans</name>
    <dbReference type="NCBI Taxonomy" id="1508390"/>
    <lineage>
        <taxon>Bacteria</taxon>
        <taxon>Bacillati</taxon>
        <taxon>Bacillota</taxon>
        <taxon>Bacilli</taxon>
        <taxon>Bacillales</taxon>
        <taxon>Bacillaceae</taxon>
        <taxon>Aureibacillus</taxon>
    </lineage>
</organism>
<proteinExistence type="predicted"/>
<comment type="caution">
    <text evidence="2">The sequence shown here is derived from an EMBL/GenBank/DDBJ whole genome shotgun (WGS) entry which is preliminary data.</text>
</comment>
<dbReference type="InterPro" id="IPR001387">
    <property type="entry name" value="Cro/C1-type_HTH"/>
</dbReference>
<dbReference type="Proteomes" id="UP000295632">
    <property type="component" value="Unassembled WGS sequence"/>
</dbReference>
<feature type="domain" description="HTH cro/C1-type" evidence="1">
    <location>
        <begin position="22"/>
        <end position="66"/>
    </location>
</feature>